<keyword evidence="1" id="KW-1133">Transmembrane helix</keyword>
<dbReference type="RefSeq" id="WP_092720824.1">
    <property type="nucleotide sequence ID" value="NZ_FMBK01000013.1"/>
</dbReference>
<keyword evidence="1" id="KW-0812">Transmembrane</keyword>
<sequence length="291" mass="33277">MSEKQTYCPNCLTKYKVSVEQLTIARGMVCCAKCSTNFNALTHLVVEKNQTFSTTKDSLSVNSIQKNMPTMATTGSVLIDLSTPEQHLLDIFNRKVENSNIDLKTYLNNLNYFSTEPIRNYPIMNWDETSENNKKHSTRYYVIWLCVNLSLIGLLIFQFFWFNPKVFNNSPALGVLLNQVCQPINCSIMDDNYQLLATKKVKLEPIADHKIQLTGELVNYHTKSLSLPILKINLKKKGKVVSSYSLNASEYLTTSLHGIQRIPQNSPFKFKFKLPVARESFDNYNLEIIPP</sequence>
<protein>
    <submittedName>
        <fullName evidence="2">MJ0042 family finger-like domain-containing protein</fullName>
    </submittedName>
</protein>
<dbReference type="InterPro" id="IPR011723">
    <property type="entry name" value="Znf/thioredoxin_put"/>
</dbReference>
<evidence type="ECO:0000313" key="3">
    <source>
        <dbReference type="Proteomes" id="UP000243661"/>
    </source>
</evidence>
<dbReference type="Pfam" id="PF11906">
    <property type="entry name" value="DUF3426"/>
    <property type="match status" value="1"/>
</dbReference>
<feature type="transmembrane region" description="Helical" evidence="1">
    <location>
        <begin position="140"/>
        <end position="161"/>
    </location>
</feature>
<dbReference type="NCBIfam" id="TIGR02098">
    <property type="entry name" value="MJ0042_CXXC"/>
    <property type="match status" value="1"/>
</dbReference>
<dbReference type="AlphaFoldDB" id="A0A1C4GYJ4"/>
<dbReference type="OrthoDB" id="5294582at2"/>
<gene>
    <name evidence="2" type="ORF">GA0116959_11386</name>
</gene>
<proteinExistence type="predicted"/>
<evidence type="ECO:0000256" key="1">
    <source>
        <dbReference type="SAM" id="Phobius"/>
    </source>
</evidence>
<evidence type="ECO:0000313" key="2">
    <source>
        <dbReference type="EMBL" id="SCC72931.1"/>
    </source>
</evidence>
<keyword evidence="1" id="KW-0472">Membrane</keyword>
<organism evidence="2 3">
    <name type="scientific">Acinetobacter albensis</name>
    <dbReference type="NCBI Taxonomy" id="1673609"/>
    <lineage>
        <taxon>Bacteria</taxon>
        <taxon>Pseudomonadati</taxon>
        <taxon>Pseudomonadota</taxon>
        <taxon>Gammaproteobacteria</taxon>
        <taxon>Moraxellales</taxon>
        <taxon>Moraxellaceae</taxon>
        <taxon>Acinetobacter</taxon>
    </lineage>
</organism>
<dbReference type="InterPro" id="IPR021834">
    <property type="entry name" value="DUF3426"/>
</dbReference>
<dbReference type="Proteomes" id="UP000243661">
    <property type="component" value="Unassembled WGS sequence"/>
</dbReference>
<dbReference type="EMBL" id="FMBK01000013">
    <property type="protein sequence ID" value="SCC72931.1"/>
    <property type="molecule type" value="Genomic_DNA"/>
</dbReference>
<reference evidence="2 3" key="1">
    <citation type="submission" date="2016-08" db="EMBL/GenBank/DDBJ databases">
        <authorList>
            <person name="Seilhamer J.J."/>
        </authorList>
    </citation>
    <scope>NUCLEOTIDE SEQUENCE [LARGE SCALE GENOMIC DNA]</scope>
    <source>
        <strain evidence="2 3">ANC 4874</strain>
    </source>
</reference>
<name>A0A1C4GYJ4_9GAMM</name>
<accession>A0A1C4GYJ4</accession>